<dbReference type="InterPro" id="IPR052766">
    <property type="entry name" value="S41A_metabolite_peptidase"/>
</dbReference>
<dbReference type="Proteomes" id="UP000226431">
    <property type="component" value="Unassembled WGS sequence"/>
</dbReference>
<dbReference type="Pfam" id="PF23658">
    <property type="entry name" value="PDZ_CPAF_rel"/>
    <property type="match status" value="1"/>
</dbReference>
<dbReference type="STRING" id="2004952.A0A2C5Z696"/>
<protein>
    <recommendedName>
        <fullName evidence="3">CPAF-like PDZ domain-containing protein</fullName>
    </recommendedName>
</protein>
<dbReference type="SUPFAM" id="SSF52096">
    <property type="entry name" value="ClpP/crotonase"/>
    <property type="match status" value="1"/>
</dbReference>
<dbReference type="PANTHER" id="PTHR37049:SF4">
    <property type="entry name" value="RHODANESE DOMAIN-CONTAINING PROTEIN"/>
    <property type="match status" value="1"/>
</dbReference>
<dbReference type="Gene3D" id="3.90.226.10">
    <property type="entry name" value="2-enoyl-CoA Hydratase, Chain A, domain 1"/>
    <property type="match status" value="1"/>
</dbReference>
<dbReference type="InterPro" id="IPR056186">
    <property type="entry name" value="PDZ_CPAF-rel"/>
</dbReference>
<evidence type="ECO:0000313" key="5">
    <source>
        <dbReference type="Proteomes" id="UP000226431"/>
    </source>
</evidence>
<feature type="region of interest" description="Disordered" evidence="1">
    <location>
        <begin position="590"/>
        <end position="609"/>
    </location>
</feature>
<feature type="chain" id="PRO_5012858214" description="CPAF-like PDZ domain-containing protein" evidence="2">
    <location>
        <begin position="17"/>
        <end position="691"/>
    </location>
</feature>
<evidence type="ECO:0000313" key="4">
    <source>
        <dbReference type="EMBL" id="PHH76537.1"/>
    </source>
</evidence>
<evidence type="ECO:0000256" key="1">
    <source>
        <dbReference type="SAM" id="MobiDB-lite"/>
    </source>
</evidence>
<evidence type="ECO:0000259" key="3">
    <source>
        <dbReference type="Pfam" id="PF23658"/>
    </source>
</evidence>
<feature type="domain" description="CPAF-like PDZ" evidence="3">
    <location>
        <begin position="166"/>
        <end position="284"/>
    </location>
</feature>
<feature type="signal peptide" evidence="2">
    <location>
        <begin position="1"/>
        <end position="16"/>
    </location>
</feature>
<dbReference type="InterPro" id="IPR029045">
    <property type="entry name" value="ClpP/crotonase-like_dom_sf"/>
</dbReference>
<dbReference type="EMBL" id="NJES01000159">
    <property type="protein sequence ID" value="PHH76537.1"/>
    <property type="molecule type" value="Genomic_DNA"/>
</dbReference>
<dbReference type="PANTHER" id="PTHR37049">
    <property type="entry name" value="PEPTIDASE S41 FAMILY PROTEIN"/>
    <property type="match status" value="1"/>
</dbReference>
<comment type="caution">
    <text evidence="4">The sequence shown here is derived from an EMBL/GenBank/DDBJ whole genome shotgun (WGS) entry which is preliminary data.</text>
</comment>
<dbReference type="OrthoDB" id="27214at2759"/>
<evidence type="ECO:0000256" key="2">
    <source>
        <dbReference type="SAM" id="SignalP"/>
    </source>
</evidence>
<reference evidence="4 5" key="1">
    <citation type="submission" date="2017-06" db="EMBL/GenBank/DDBJ databases">
        <title>Ant-infecting Ophiocordyceps genomes reveal a high diversity of potential behavioral manipulation genes and a possible major role for enterotoxins.</title>
        <authorList>
            <person name="De Bekker C."/>
            <person name="Evans H.C."/>
            <person name="Brachmann A."/>
            <person name="Hughes D.P."/>
        </authorList>
    </citation>
    <scope>NUCLEOTIDE SEQUENCE [LARGE SCALE GENOMIC DNA]</scope>
    <source>
        <strain evidence="4 5">Map16</strain>
    </source>
</reference>
<organism evidence="4 5">
    <name type="scientific">Ophiocordyceps camponoti-rufipedis</name>
    <dbReference type="NCBI Taxonomy" id="2004952"/>
    <lineage>
        <taxon>Eukaryota</taxon>
        <taxon>Fungi</taxon>
        <taxon>Dikarya</taxon>
        <taxon>Ascomycota</taxon>
        <taxon>Pezizomycotina</taxon>
        <taxon>Sordariomycetes</taxon>
        <taxon>Hypocreomycetidae</taxon>
        <taxon>Hypocreales</taxon>
        <taxon>Ophiocordycipitaceae</taxon>
        <taxon>Ophiocordyceps</taxon>
    </lineage>
</organism>
<keyword evidence="5" id="KW-1185">Reference proteome</keyword>
<accession>A0A2C5Z696</accession>
<name>A0A2C5Z696_9HYPO</name>
<gene>
    <name evidence="4" type="ORF">CDD80_1443</name>
</gene>
<dbReference type="AlphaFoldDB" id="A0A2C5Z696"/>
<keyword evidence="2" id="KW-0732">Signal</keyword>
<proteinExistence type="predicted"/>
<sequence length="691" mass="76157">MHLLLPLSLLALGAGAQEPPNNDINKACALVSEVNGELEPPKPGQENSTKPRRRIIPARLAHDCLKSIPFDKERAEGFVPQLLKYLGFQSTLVLLMNPPVQWVFPPIDIPRRLRDLVVGSDNQTDVDKRVDFDNQYDFDVAINNAITEAHDAHLRLQLCSLSIFDFRRDHPGIASVSKDGLEIPEIYAATDVEHLAKGDNDKVSPIKTINGEDVVGFLKKRALDSSAQSRDAQWNELFVSPAFGFQLKTGQFVSNHGKWPGADVTTITFDNGTTVEAKTIAFADSKKRFNETTPAEVFDAYCVPKGPPPPRTRRNGTLPDIPNLPKPFAHDPLNEMLGFNLDNETVVLKLTSFGSAEKDRTYSVLIHNLTNTIFQKAKESGRTKIIIDVSSNPGGHLARYLDLFGLLFPDIVPTENRRLGRTEQVTALVQANTVFNESESRHQAFTFAHKALTRPDLKTGFPTAQDFLSNTTLEGQPVTAPFNFISLLQSNNSPIAGFGDNAFDDNKPPERPFRVEDMLIVGNGICHSSCAAFLHLMTTQALVKTIVFGGLHSLDEMDIIGGVRGGEVAPFLGLSAMMKKAKERLLDSTNEISLSQSEREKAAESLPKPLEDLPLTVDGAVNLQSMYTTDGDDGQTLHFLPSPANFRRFYTARNLADPKTVWEDAKEAVWGGGQRINQSEEVAKNESGQAR</sequence>